<dbReference type="Gene3D" id="3.40.50.1820">
    <property type="entry name" value="alpha/beta hydrolase"/>
    <property type="match status" value="1"/>
</dbReference>
<feature type="domain" description="AB hydrolase-1" evidence="1">
    <location>
        <begin position="42"/>
        <end position="206"/>
    </location>
</feature>
<dbReference type="Pfam" id="PF12697">
    <property type="entry name" value="Abhydrolase_6"/>
    <property type="match status" value="1"/>
</dbReference>
<dbReference type="AlphaFoldDB" id="A0A173MQX4"/>
<keyword evidence="3" id="KW-1185">Reference proteome</keyword>
<accession>A0A173MQX4</accession>
<evidence type="ECO:0000313" key="2">
    <source>
        <dbReference type="EMBL" id="SIS83615.1"/>
    </source>
</evidence>
<gene>
    <name evidence="2" type="ORF">SAMN05421788_1011504</name>
</gene>
<dbReference type="STRING" id="477680.SAMN05421788_1011504"/>
<reference evidence="3" key="1">
    <citation type="submission" date="2017-01" db="EMBL/GenBank/DDBJ databases">
        <authorList>
            <person name="Varghese N."/>
            <person name="Submissions S."/>
        </authorList>
    </citation>
    <scope>NUCLEOTIDE SEQUENCE [LARGE SCALE GENOMIC DNA]</scope>
    <source>
        <strain evidence="3">DSM 21054</strain>
    </source>
</reference>
<evidence type="ECO:0000313" key="3">
    <source>
        <dbReference type="Proteomes" id="UP000186917"/>
    </source>
</evidence>
<dbReference type="OrthoDB" id="659408at2"/>
<dbReference type="RefSeq" id="WP_076377125.1">
    <property type="nucleotide sequence ID" value="NZ_AP017422.1"/>
</dbReference>
<sequence>MKAYFISGLGADKRAFDKIVLPARFEQVHLEWIAPQATECLTQYAKRFAQQINGAEPFILVGLSFGGMLATEISKILPPQQLVLISSASSRSELPLLYRIAGKLRLEKILPYKRIIKKPGKIANWLFGPFDEHTQQLVHSYIKATEPQFMQWAIGQISRWKNKEKPANLLQIHGSEDKLLWAGYSKAGFVMSGGGHLCLQSHAAVINQLLKNQLV</sequence>
<dbReference type="EMBL" id="FTOR01000001">
    <property type="protein sequence ID" value="SIS83615.1"/>
    <property type="molecule type" value="Genomic_DNA"/>
</dbReference>
<dbReference type="KEGG" id="fln:FLA_6130"/>
<evidence type="ECO:0000259" key="1">
    <source>
        <dbReference type="Pfam" id="PF12697"/>
    </source>
</evidence>
<dbReference type="InterPro" id="IPR029058">
    <property type="entry name" value="AB_hydrolase_fold"/>
</dbReference>
<dbReference type="InterPro" id="IPR000073">
    <property type="entry name" value="AB_hydrolase_1"/>
</dbReference>
<dbReference type="Proteomes" id="UP000186917">
    <property type="component" value="Unassembled WGS sequence"/>
</dbReference>
<name>A0A173MQX4_9BACT</name>
<proteinExistence type="predicted"/>
<organism evidence="2 3">
    <name type="scientific">Filimonas lacunae</name>
    <dbReference type="NCBI Taxonomy" id="477680"/>
    <lineage>
        <taxon>Bacteria</taxon>
        <taxon>Pseudomonadati</taxon>
        <taxon>Bacteroidota</taxon>
        <taxon>Chitinophagia</taxon>
        <taxon>Chitinophagales</taxon>
        <taxon>Chitinophagaceae</taxon>
        <taxon>Filimonas</taxon>
    </lineage>
</organism>
<dbReference type="SUPFAM" id="SSF53474">
    <property type="entry name" value="alpha/beta-Hydrolases"/>
    <property type="match status" value="1"/>
</dbReference>
<protein>
    <submittedName>
        <fullName evidence="2">Pimeloyl-ACP methyl ester carboxylesterase</fullName>
    </submittedName>
</protein>